<keyword evidence="5 6" id="KW-0472">Membrane</keyword>
<organism evidence="7 8">
    <name type="scientific">Arthrobacter terricola</name>
    <dbReference type="NCBI Taxonomy" id="2547396"/>
    <lineage>
        <taxon>Bacteria</taxon>
        <taxon>Bacillati</taxon>
        <taxon>Actinomycetota</taxon>
        <taxon>Actinomycetes</taxon>
        <taxon>Micrococcales</taxon>
        <taxon>Micrococcaceae</taxon>
        <taxon>Arthrobacter</taxon>
    </lineage>
</organism>
<feature type="transmembrane region" description="Helical" evidence="6">
    <location>
        <begin position="333"/>
        <end position="354"/>
    </location>
</feature>
<dbReference type="Gene3D" id="1.10.4160.10">
    <property type="entry name" value="Hydantoin permease"/>
    <property type="match status" value="1"/>
</dbReference>
<feature type="transmembrane region" description="Helical" evidence="6">
    <location>
        <begin position="252"/>
        <end position="274"/>
    </location>
</feature>
<dbReference type="AlphaFoldDB" id="A0A4R5KTA4"/>
<feature type="transmembrane region" description="Helical" evidence="6">
    <location>
        <begin position="178"/>
        <end position="200"/>
    </location>
</feature>
<dbReference type="InterPro" id="IPR045225">
    <property type="entry name" value="Uracil/uridine/allantoin_perm"/>
</dbReference>
<sequence>MVCVSQATNEVSTSGTEGSLPLLSHERNWTPKALFFSSAQAAVATWCFIIGGYVAFYLPAVQGSIVMIASMLAGMLLVFLATVPMATRYGLEAVRSTRPVFGTRGSLFAVALTFLFTIGWGTTLMIFSGKSAALLLTTLGIVSENSAPAVQTLSSLACLLVVWALISRGPGILRRVGVLVACSVLALGVMVIVVIVAKVGWPALLGAKPSAANGNKLLDYTTAIELMLATALSWWPYVGGMTRFSKSTRKSVLPATLGLGLSLSVICLIGLYTGLVFPDSGGNPLPGLLDIGGIWLALPAFAFIIAANVGTAMVGTYTAALSLKQQPAIDARLSWRGATTVAGLTVAAVIVFLAEPFYANFGTFLTLSAVVFGPVCGLQIADYFIIRKQRLDLEGLYSDRAGSAYWYWKGINLAGFASMAIGVVVYFLLLDPVTFASSPVFAFTTATLPSTLATAVSYVVLVRLKRKARELQAPLSSSKSS</sequence>
<accession>A0A4R5KTA4</accession>
<evidence type="ECO:0000256" key="1">
    <source>
        <dbReference type="ARBA" id="ARBA00004141"/>
    </source>
</evidence>
<feature type="transmembrane region" description="Helical" evidence="6">
    <location>
        <begin position="294"/>
        <end position="321"/>
    </location>
</feature>
<feature type="transmembrane region" description="Helical" evidence="6">
    <location>
        <begin position="107"/>
        <end position="127"/>
    </location>
</feature>
<comment type="similarity">
    <text evidence="2">Belongs to the purine-cytosine permease (2.A.39) family.</text>
</comment>
<dbReference type="PANTHER" id="PTHR30618:SF0">
    <property type="entry name" value="PURINE-URACIL PERMEASE NCS1"/>
    <property type="match status" value="1"/>
</dbReference>
<feature type="transmembrane region" description="Helical" evidence="6">
    <location>
        <begin position="64"/>
        <end position="86"/>
    </location>
</feature>
<evidence type="ECO:0000313" key="7">
    <source>
        <dbReference type="EMBL" id="TDF99123.1"/>
    </source>
</evidence>
<dbReference type="Proteomes" id="UP000295511">
    <property type="component" value="Unassembled WGS sequence"/>
</dbReference>
<dbReference type="InterPro" id="IPR001248">
    <property type="entry name" value="Pur-cyt_permease"/>
</dbReference>
<protein>
    <submittedName>
        <fullName evidence="7">Uncharacterized protein</fullName>
    </submittedName>
</protein>
<comment type="subcellular location">
    <subcellularLocation>
        <location evidence="1">Membrane</location>
        <topology evidence="1">Multi-pass membrane protein</topology>
    </subcellularLocation>
</comment>
<evidence type="ECO:0000256" key="6">
    <source>
        <dbReference type="SAM" id="Phobius"/>
    </source>
</evidence>
<feature type="transmembrane region" description="Helical" evidence="6">
    <location>
        <begin position="147"/>
        <end position="166"/>
    </location>
</feature>
<dbReference type="OrthoDB" id="6083029at2"/>
<evidence type="ECO:0000256" key="5">
    <source>
        <dbReference type="ARBA" id="ARBA00023136"/>
    </source>
</evidence>
<keyword evidence="4 6" id="KW-1133">Transmembrane helix</keyword>
<name>A0A4R5KTA4_9MICC</name>
<proteinExistence type="inferred from homology"/>
<evidence type="ECO:0000256" key="4">
    <source>
        <dbReference type="ARBA" id="ARBA00022989"/>
    </source>
</evidence>
<feature type="transmembrane region" description="Helical" evidence="6">
    <location>
        <begin position="220"/>
        <end position="240"/>
    </location>
</feature>
<evidence type="ECO:0000313" key="8">
    <source>
        <dbReference type="Proteomes" id="UP000295511"/>
    </source>
</evidence>
<feature type="transmembrane region" description="Helical" evidence="6">
    <location>
        <begin position="33"/>
        <end position="58"/>
    </location>
</feature>
<feature type="transmembrane region" description="Helical" evidence="6">
    <location>
        <begin position="441"/>
        <end position="461"/>
    </location>
</feature>
<evidence type="ECO:0000256" key="3">
    <source>
        <dbReference type="ARBA" id="ARBA00022692"/>
    </source>
</evidence>
<dbReference type="GO" id="GO:0015205">
    <property type="term" value="F:nucleobase transmembrane transporter activity"/>
    <property type="evidence" value="ECO:0007669"/>
    <property type="project" value="TreeGrafter"/>
</dbReference>
<reference evidence="7 8" key="1">
    <citation type="submission" date="2019-03" db="EMBL/GenBank/DDBJ databases">
        <title>Whole genome sequence of Arthrobacter sp JH1-1.</title>
        <authorList>
            <person name="Trinh H.N."/>
        </authorList>
    </citation>
    <scope>NUCLEOTIDE SEQUENCE [LARGE SCALE GENOMIC DNA]</scope>
    <source>
        <strain evidence="7 8">JH1-1</strain>
    </source>
</reference>
<dbReference type="PANTHER" id="PTHR30618">
    <property type="entry name" value="NCS1 FAMILY PURINE/PYRIMIDINE TRANSPORTER"/>
    <property type="match status" value="1"/>
</dbReference>
<keyword evidence="3 6" id="KW-0812">Transmembrane</keyword>
<keyword evidence="8" id="KW-1185">Reference proteome</keyword>
<comment type="caution">
    <text evidence="7">The sequence shown here is derived from an EMBL/GenBank/DDBJ whole genome shotgun (WGS) entry which is preliminary data.</text>
</comment>
<feature type="transmembrane region" description="Helical" evidence="6">
    <location>
        <begin position="360"/>
        <end position="385"/>
    </location>
</feature>
<dbReference type="EMBL" id="SMRU01000005">
    <property type="protein sequence ID" value="TDF99123.1"/>
    <property type="molecule type" value="Genomic_DNA"/>
</dbReference>
<feature type="transmembrane region" description="Helical" evidence="6">
    <location>
        <begin position="406"/>
        <end position="429"/>
    </location>
</feature>
<gene>
    <name evidence="7" type="ORF">E1809_06020</name>
</gene>
<dbReference type="GO" id="GO:0005886">
    <property type="term" value="C:plasma membrane"/>
    <property type="evidence" value="ECO:0007669"/>
    <property type="project" value="TreeGrafter"/>
</dbReference>
<evidence type="ECO:0000256" key="2">
    <source>
        <dbReference type="ARBA" id="ARBA00008974"/>
    </source>
</evidence>
<dbReference type="Pfam" id="PF02133">
    <property type="entry name" value="Transp_cyt_pur"/>
    <property type="match status" value="1"/>
</dbReference>